<keyword evidence="10" id="KW-1185">Reference proteome</keyword>
<dbReference type="InterPro" id="IPR051277">
    <property type="entry name" value="SEZ6_CSMD_C4BPB_Regulators"/>
</dbReference>
<keyword evidence="3" id="KW-0677">Repeat</keyword>
<dbReference type="Pfam" id="PF00084">
    <property type="entry name" value="Sushi"/>
    <property type="match status" value="4"/>
</dbReference>
<keyword evidence="7" id="KW-0472">Membrane</keyword>
<dbReference type="OrthoDB" id="6127264at2759"/>
<organism evidence="10 11">
    <name type="scientific">Python bivittatus</name>
    <name type="common">Burmese python</name>
    <name type="synonym">Python molurus bivittatus</name>
    <dbReference type="NCBI Taxonomy" id="176946"/>
    <lineage>
        <taxon>Eukaryota</taxon>
        <taxon>Metazoa</taxon>
        <taxon>Chordata</taxon>
        <taxon>Craniata</taxon>
        <taxon>Vertebrata</taxon>
        <taxon>Euteleostomi</taxon>
        <taxon>Lepidosauria</taxon>
        <taxon>Squamata</taxon>
        <taxon>Bifurcata</taxon>
        <taxon>Unidentata</taxon>
        <taxon>Episquamata</taxon>
        <taxon>Toxicofera</taxon>
        <taxon>Serpentes</taxon>
        <taxon>Henophidia</taxon>
        <taxon>Pythonidae</taxon>
        <taxon>Python</taxon>
    </lineage>
</organism>
<feature type="transmembrane region" description="Helical" evidence="7">
    <location>
        <begin position="298"/>
        <end position="323"/>
    </location>
</feature>
<dbReference type="PANTHER" id="PTHR45656">
    <property type="entry name" value="PROTEIN CBR-CLEC-78"/>
    <property type="match status" value="1"/>
</dbReference>
<evidence type="ECO:0000256" key="2">
    <source>
        <dbReference type="ARBA" id="ARBA00022729"/>
    </source>
</evidence>
<dbReference type="FunFam" id="2.10.70.10:FF:000014">
    <property type="entry name" value="Membrane cofactor protein"/>
    <property type="match status" value="1"/>
</dbReference>
<dbReference type="Gene3D" id="2.10.70.10">
    <property type="entry name" value="Complement Module, domain 1"/>
    <property type="match status" value="4"/>
</dbReference>
<dbReference type="SUPFAM" id="SSF57535">
    <property type="entry name" value="Complement control module/SCR domain"/>
    <property type="match status" value="4"/>
</dbReference>
<evidence type="ECO:0000256" key="3">
    <source>
        <dbReference type="ARBA" id="ARBA00022737"/>
    </source>
</evidence>
<dbReference type="KEGG" id="pbi:103058528"/>
<feature type="domain" description="Sushi" evidence="9">
    <location>
        <begin position="27"/>
        <end position="91"/>
    </location>
</feature>
<evidence type="ECO:0000313" key="11">
    <source>
        <dbReference type="RefSeq" id="XP_007427549.1"/>
    </source>
</evidence>
<feature type="compositionally biased region" description="Basic and acidic residues" evidence="6">
    <location>
        <begin position="341"/>
        <end position="355"/>
    </location>
</feature>
<keyword evidence="2 8" id="KW-0732">Signal</keyword>
<protein>
    <submittedName>
        <fullName evidence="11">C4b-binding protein alpha chain-like isoform X2</fullName>
    </submittedName>
</protein>
<dbReference type="InterPro" id="IPR035976">
    <property type="entry name" value="Sushi/SCR/CCP_sf"/>
</dbReference>
<keyword evidence="1 5" id="KW-0768">Sushi</keyword>
<reference evidence="11" key="1">
    <citation type="submission" date="2025-08" db="UniProtKB">
        <authorList>
            <consortium name="RefSeq"/>
        </authorList>
    </citation>
    <scope>IDENTIFICATION</scope>
    <source>
        <tissue evidence="11">Liver</tissue>
    </source>
</reference>
<dbReference type="CDD" id="cd00033">
    <property type="entry name" value="CCP"/>
    <property type="match status" value="4"/>
</dbReference>
<feature type="domain" description="Sushi" evidence="9">
    <location>
        <begin position="153"/>
        <end position="218"/>
    </location>
</feature>
<feature type="domain" description="Sushi" evidence="9">
    <location>
        <begin position="219"/>
        <end position="278"/>
    </location>
</feature>
<feature type="domain" description="Sushi" evidence="9">
    <location>
        <begin position="92"/>
        <end position="152"/>
    </location>
</feature>
<sequence length="355" mass="38363">MGLFPSCSNEVLSAALVLLFLSSTALCECPTPSLPNHSSLKGGEGLADTYPVGTRLQLECITGYEYIPGKARIISCLDTNQWLDVPELCQGRRCPTPHIENGRIVSSNDLRLGDQVTFGCDFGFRIIGESSLQCVLRSGKVDWNRELPHCQRIPCNRPPLISNGRYDSSPSDEYDAGSAVIYRCDADYTLIGNSTISCTVAANGVDGMWDSPPPECKKVKCDRPTIQNGRVTNVFQAIYTYNSGISFQCNSGYTLVGAAFVKCDANSKWNPPVPSCVEKIPVSPTPSETTPSGSGKTVAIVFGAVLAVIVLGALIFAVVKWVFPKGKANTHPASPDAYRVVSDRDMPLEEKQPKD</sequence>
<feature type="signal peptide" evidence="8">
    <location>
        <begin position="1"/>
        <end position="27"/>
    </location>
</feature>
<evidence type="ECO:0000313" key="10">
    <source>
        <dbReference type="Proteomes" id="UP000695026"/>
    </source>
</evidence>
<proteinExistence type="predicted"/>
<evidence type="ECO:0000259" key="9">
    <source>
        <dbReference type="PROSITE" id="PS50923"/>
    </source>
</evidence>
<dbReference type="PROSITE" id="PS50923">
    <property type="entry name" value="SUSHI"/>
    <property type="match status" value="4"/>
</dbReference>
<accession>A0A9F2MZS2</accession>
<feature type="disulfide bond" evidence="5">
    <location>
        <begin position="249"/>
        <end position="276"/>
    </location>
</feature>
<dbReference type="InterPro" id="IPR000436">
    <property type="entry name" value="Sushi_SCR_CCP_dom"/>
</dbReference>
<evidence type="ECO:0000256" key="7">
    <source>
        <dbReference type="SAM" id="Phobius"/>
    </source>
</evidence>
<keyword evidence="4 5" id="KW-1015">Disulfide bond</keyword>
<dbReference type="AlphaFoldDB" id="A0A9F2MZS2"/>
<feature type="region of interest" description="Disordered" evidence="6">
    <location>
        <begin position="329"/>
        <end position="355"/>
    </location>
</feature>
<dbReference type="GeneID" id="103058528"/>
<gene>
    <name evidence="11" type="primary">LOC103058528</name>
</gene>
<name>A0A9F2MZS2_PYTBI</name>
<evidence type="ECO:0000256" key="1">
    <source>
        <dbReference type="ARBA" id="ARBA00022659"/>
    </source>
</evidence>
<evidence type="ECO:0000256" key="4">
    <source>
        <dbReference type="ARBA" id="ARBA00023157"/>
    </source>
</evidence>
<dbReference type="SMART" id="SM00032">
    <property type="entry name" value="CCP"/>
    <property type="match status" value="4"/>
</dbReference>
<dbReference type="Proteomes" id="UP000695026">
    <property type="component" value="Unplaced"/>
</dbReference>
<keyword evidence="7" id="KW-1133">Transmembrane helix</keyword>
<evidence type="ECO:0000256" key="8">
    <source>
        <dbReference type="SAM" id="SignalP"/>
    </source>
</evidence>
<comment type="caution">
    <text evidence="5">Lacks conserved residue(s) required for the propagation of feature annotation.</text>
</comment>
<feature type="chain" id="PRO_5039953333" evidence="8">
    <location>
        <begin position="28"/>
        <end position="355"/>
    </location>
</feature>
<keyword evidence="7" id="KW-0812">Transmembrane</keyword>
<evidence type="ECO:0000256" key="5">
    <source>
        <dbReference type="PROSITE-ProRule" id="PRU00302"/>
    </source>
</evidence>
<dbReference type="RefSeq" id="XP_007427549.1">
    <property type="nucleotide sequence ID" value="XM_007427487.2"/>
</dbReference>
<feature type="disulfide bond" evidence="5">
    <location>
        <begin position="155"/>
        <end position="198"/>
    </location>
</feature>
<evidence type="ECO:0000256" key="6">
    <source>
        <dbReference type="SAM" id="MobiDB-lite"/>
    </source>
</evidence>
<dbReference type="PANTHER" id="PTHR45656:SF4">
    <property type="entry name" value="PROTEIN CBR-CLEC-78"/>
    <property type="match status" value="1"/>
</dbReference>